<keyword evidence="3" id="KW-1185">Reference proteome</keyword>
<proteinExistence type="predicted"/>
<keyword evidence="1" id="KW-1133">Transmembrane helix</keyword>
<feature type="transmembrane region" description="Helical" evidence="1">
    <location>
        <begin position="216"/>
        <end position="235"/>
    </location>
</feature>
<dbReference type="EMBL" id="BOPV01000001">
    <property type="protein sequence ID" value="GIL41848.1"/>
    <property type="molecule type" value="Genomic_DNA"/>
</dbReference>
<feature type="transmembrane region" description="Helical" evidence="1">
    <location>
        <begin position="358"/>
        <end position="377"/>
    </location>
</feature>
<feature type="transmembrane region" description="Helical" evidence="1">
    <location>
        <begin position="79"/>
        <end position="101"/>
    </location>
</feature>
<dbReference type="RefSeq" id="WP_420245520.1">
    <property type="nucleotide sequence ID" value="NZ_BOPV01000001.1"/>
</dbReference>
<sequence>MPIRWPLLAGLCIALLSPIWVAGYMPTLDGPIHLNIAAMLARPSLAAASNELFSIGLHPDPNWTIYILLWSFLQLFNDILLAEKLALSLYALLFLFSFDLADRIVHRRHQFRWARLLLAVPFVYSAIFYYGFYNFIFSLPLLILASATYLRFLEDQTLRSGLWAALGGLGAYFGHATSFGVLGVFVGVSLLLVWLARIPLADAAAPARSYARLFRLTWRSALPYLAPVALFFLFLEKNSDAHLDYAKFWTFEQRLRSLASMSSMQINGVGDMAMALLFGLLLVLATIWAFAHWRGRRIGLEDCYLGAAAAMVLVALALPDTLFGGGYTAIRVQIYVYLLLAAWLALKNEAIAQPLFTARPALAGFAALCLVTIAVHAQQIRGMSQQIGNVMAATHKIEAGSTVLPVVFDSWGVERDGSRTSRGDQFLLNVASLVAVERDAAQLRLYQASTLTFPIRYRDEITPYTYLPYVLHVLAKGGGYTREELTAIPRQIDYYTGVAMGRVDYVLVVGRTAASLDGDFQQFRHDLEANYVAVARTDERPGAILYARKHGDAPAAPVAFHAWTRD</sequence>
<reference evidence="2" key="1">
    <citation type="submission" date="2021-02" db="EMBL/GenBank/DDBJ databases">
        <title>Genome sequence of Rhodospirillales sp. strain TMPK1 isolated from soil.</title>
        <authorList>
            <person name="Nakai R."/>
            <person name="Kusada H."/>
            <person name="Tamaki H."/>
        </authorList>
    </citation>
    <scope>NUCLEOTIDE SEQUENCE</scope>
    <source>
        <strain evidence="2">TMPK1</strain>
    </source>
</reference>
<keyword evidence="1" id="KW-0812">Transmembrane</keyword>
<evidence type="ECO:0000313" key="2">
    <source>
        <dbReference type="EMBL" id="GIL41848.1"/>
    </source>
</evidence>
<accession>A0A8S8XCY7</accession>
<name>A0A8S8XCY7_9PROT</name>
<evidence type="ECO:0000313" key="3">
    <source>
        <dbReference type="Proteomes" id="UP000681075"/>
    </source>
</evidence>
<feature type="transmembrane region" description="Helical" evidence="1">
    <location>
        <begin position="329"/>
        <end position="346"/>
    </location>
</feature>
<keyword evidence="1" id="KW-0472">Membrane</keyword>
<protein>
    <submittedName>
        <fullName evidence="2">Uncharacterized protein</fullName>
    </submittedName>
</protein>
<feature type="transmembrane region" description="Helical" evidence="1">
    <location>
        <begin position="303"/>
        <end position="323"/>
    </location>
</feature>
<organism evidence="2 3">
    <name type="scientific">Roseiterribacter gracilis</name>
    <dbReference type="NCBI Taxonomy" id="2812848"/>
    <lineage>
        <taxon>Bacteria</taxon>
        <taxon>Pseudomonadati</taxon>
        <taxon>Pseudomonadota</taxon>
        <taxon>Alphaproteobacteria</taxon>
        <taxon>Rhodospirillales</taxon>
        <taxon>Roseiterribacteraceae</taxon>
        <taxon>Roseiterribacter</taxon>
    </lineage>
</organism>
<comment type="caution">
    <text evidence="2">The sequence shown here is derived from an EMBL/GenBank/DDBJ whole genome shotgun (WGS) entry which is preliminary data.</text>
</comment>
<feature type="transmembrane region" description="Helical" evidence="1">
    <location>
        <begin position="272"/>
        <end position="291"/>
    </location>
</feature>
<evidence type="ECO:0000256" key="1">
    <source>
        <dbReference type="SAM" id="Phobius"/>
    </source>
</evidence>
<dbReference type="Proteomes" id="UP000681075">
    <property type="component" value="Unassembled WGS sequence"/>
</dbReference>
<feature type="transmembrane region" description="Helical" evidence="1">
    <location>
        <begin position="172"/>
        <end position="195"/>
    </location>
</feature>
<dbReference type="AlphaFoldDB" id="A0A8S8XCY7"/>
<gene>
    <name evidence="2" type="ORF">TMPK1_40850</name>
</gene>